<dbReference type="EMBL" id="JAJSOF020000005">
    <property type="protein sequence ID" value="KAJ4447806.1"/>
    <property type="molecule type" value="Genomic_DNA"/>
</dbReference>
<protein>
    <submittedName>
        <fullName evidence="1">Uncharacterized protein</fullName>
    </submittedName>
</protein>
<organism evidence="1 2">
    <name type="scientific">Periplaneta americana</name>
    <name type="common">American cockroach</name>
    <name type="synonym">Blatta americana</name>
    <dbReference type="NCBI Taxonomy" id="6978"/>
    <lineage>
        <taxon>Eukaryota</taxon>
        <taxon>Metazoa</taxon>
        <taxon>Ecdysozoa</taxon>
        <taxon>Arthropoda</taxon>
        <taxon>Hexapoda</taxon>
        <taxon>Insecta</taxon>
        <taxon>Pterygota</taxon>
        <taxon>Neoptera</taxon>
        <taxon>Polyneoptera</taxon>
        <taxon>Dictyoptera</taxon>
        <taxon>Blattodea</taxon>
        <taxon>Blattoidea</taxon>
        <taxon>Blattidae</taxon>
        <taxon>Blattinae</taxon>
        <taxon>Periplaneta</taxon>
    </lineage>
</organism>
<comment type="caution">
    <text evidence="1">The sequence shown here is derived from an EMBL/GenBank/DDBJ whole genome shotgun (WGS) entry which is preliminary data.</text>
</comment>
<gene>
    <name evidence="1" type="ORF">ANN_09814</name>
</gene>
<accession>A0ABQ8TMC0</accession>
<proteinExistence type="predicted"/>
<keyword evidence="2" id="KW-1185">Reference proteome</keyword>
<evidence type="ECO:0000313" key="2">
    <source>
        <dbReference type="Proteomes" id="UP001148838"/>
    </source>
</evidence>
<dbReference type="InterPro" id="IPR036397">
    <property type="entry name" value="RNaseH_sf"/>
</dbReference>
<dbReference type="Gene3D" id="3.30.420.10">
    <property type="entry name" value="Ribonuclease H-like superfamily/Ribonuclease H"/>
    <property type="match status" value="1"/>
</dbReference>
<sequence>MIRGLVRLFELKMDQRGQASGSSTENVRLEFVLCNKSFIGVQRELRFMQSRTHNFCLKTHCIIKKSSPILLESQSIFWGHIYFGGAMTVTSDRYRNAIKQFFIPHLRKTNHLNTTFCSAIFSYNPYSPSQFFPNRPISRFEDIPWPLPWSRLTAPDFFLWGQLKDKVFSRQLHTFEELKMANREEFEFRLFHMK</sequence>
<evidence type="ECO:0000313" key="1">
    <source>
        <dbReference type="EMBL" id="KAJ4447806.1"/>
    </source>
</evidence>
<dbReference type="Proteomes" id="UP001148838">
    <property type="component" value="Unassembled WGS sequence"/>
</dbReference>
<name>A0ABQ8TMC0_PERAM</name>
<reference evidence="1 2" key="1">
    <citation type="journal article" date="2022" name="Allergy">
        <title>Genome assembly and annotation of Periplaneta americana reveal a comprehensive cockroach allergen profile.</title>
        <authorList>
            <person name="Wang L."/>
            <person name="Xiong Q."/>
            <person name="Saelim N."/>
            <person name="Wang L."/>
            <person name="Nong W."/>
            <person name="Wan A.T."/>
            <person name="Shi M."/>
            <person name="Liu X."/>
            <person name="Cao Q."/>
            <person name="Hui J.H.L."/>
            <person name="Sookrung N."/>
            <person name="Leung T.F."/>
            <person name="Tungtrongchitr A."/>
            <person name="Tsui S.K.W."/>
        </authorList>
    </citation>
    <scope>NUCLEOTIDE SEQUENCE [LARGE SCALE GENOMIC DNA]</scope>
    <source>
        <strain evidence="1">PWHHKU_190912</strain>
    </source>
</reference>